<evidence type="ECO:0000313" key="3">
    <source>
        <dbReference type="Proteomes" id="UP000499080"/>
    </source>
</evidence>
<evidence type="ECO:0000256" key="1">
    <source>
        <dbReference type="SAM" id="MobiDB-lite"/>
    </source>
</evidence>
<dbReference type="AlphaFoldDB" id="A0A4Y2F4M9"/>
<dbReference type="Proteomes" id="UP000499080">
    <property type="component" value="Unassembled WGS sequence"/>
</dbReference>
<keyword evidence="3" id="KW-1185">Reference proteome</keyword>
<sequence>MGPRWPSGKVPTGGSQARNRIPPKIRRAWRPPHAKSYAVTKRSPPPPAGAARKLGEGVPAQVSSSSFDRGSKLRGPSQNIPRVVSKWDADRT</sequence>
<gene>
    <name evidence="2" type="ORF">AVEN_45532_1</name>
</gene>
<dbReference type="EMBL" id="BGPR01000780">
    <property type="protein sequence ID" value="GBM35266.1"/>
    <property type="molecule type" value="Genomic_DNA"/>
</dbReference>
<evidence type="ECO:0000313" key="2">
    <source>
        <dbReference type="EMBL" id="GBM35266.1"/>
    </source>
</evidence>
<organism evidence="2 3">
    <name type="scientific">Araneus ventricosus</name>
    <name type="common">Orbweaver spider</name>
    <name type="synonym">Epeira ventricosa</name>
    <dbReference type="NCBI Taxonomy" id="182803"/>
    <lineage>
        <taxon>Eukaryota</taxon>
        <taxon>Metazoa</taxon>
        <taxon>Ecdysozoa</taxon>
        <taxon>Arthropoda</taxon>
        <taxon>Chelicerata</taxon>
        <taxon>Arachnida</taxon>
        <taxon>Araneae</taxon>
        <taxon>Araneomorphae</taxon>
        <taxon>Entelegynae</taxon>
        <taxon>Araneoidea</taxon>
        <taxon>Araneidae</taxon>
        <taxon>Araneus</taxon>
    </lineage>
</organism>
<protein>
    <submittedName>
        <fullName evidence="2">Uncharacterized protein</fullName>
    </submittedName>
</protein>
<feature type="region of interest" description="Disordered" evidence="1">
    <location>
        <begin position="1"/>
        <end position="92"/>
    </location>
</feature>
<feature type="compositionally biased region" description="Basic residues" evidence="1">
    <location>
        <begin position="21"/>
        <end position="33"/>
    </location>
</feature>
<name>A0A4Y2F4M9_ARAVE</name>
<accession>A0A4Y2F4M9</accession>
<proteinExistence type="predicted"/>
<comment type="caution">
    <text evidence="2">The sequence shown here is derived from an EMBL/GenBank/DDBJ whole genome shotgun (WGS) entry which is preliminary data.</text>
</comment>
<reference evidence="2 3" key="1">
    <citation type="journal article" date="2019" name="Sci. Rep.">
        <title>Orb-weaving spider Araneus ventricosus genome elucidates the spidroin gene catalogue.</title>
        <authorList>
            <person name="Kono N."/>
            <person name="Nakamura H."/>
            <person name="Ohtoshi R."/>
            <person name="Moran D.A.P."/>
            <person name="Shinohara A."/>
            <person name="Yoshida Y."/>
            <person name="Fujiwara M."/>
            <person name="Mori M."/>
            <person name="Tomita M."/>
            <person name="Arakawa K."/>
        </authorList>
    </citation>
    <scope>NUCLEOTIDE SEQUENCE [LARGE SCALE GENOMIC DNA]</scope>
</reference>